<accession>A0A0F9PVU8</accession>
<protein>
    <submittedName>
        <fullName evidence="1">Uncharacterized protein</fullName>
    </submittedName>
</protein>
<proteinExistence type="predicted"/>
<sequence>MLANTVMPMKGLKIESLADPFYPRFWGMRLGEVYPGGGIPRGVFVCSMGDLFGVGVPDDWTRRVFERIRSRPAWRFYLLTKQPQNLAKWSPFPDN</sequence>
<dbReference type="InterPro" id="IPR011101">
    <property type="entry name" value="DUF5131"/>
</dbReference>
<reference evidence="1" key="1">
    <citation type="journal article" date="2015" name="Nature">
        <title>Complex archaea that bridge the gap between prokaryotes and eukaryotes.</title>
        <authorList>
            <person name="Spang A."/>
            <person name="Saw J.H."/>
            <person name="Jorgensen S.L."/>
            <person name="Zaremba-Niedzwiedzka K."/>
            <person name="Martijn J."/>
            <person name="Lind A.E."/>
            <person name="van Eijk R."/>
            <person name="Schleper C."/>
            <person name="Guy L."/>
            <person name="Ettema T.J."/>
        </authorList>
    </citation>
    <scope>NUCLEOTIDE SEQUENCE</scope>
</reference>
<comment type="caution">
    <text evidence="1">The sequence shown here is derived from an EMBL/GenBank/DDBJ whole genome shotgun (WGS) entry which is preliminary data.</text>
</comment>
<dbReference type="Pfam" id="PF07505">
    <property type="entry name" value="DUF5131"/>
    <property type="match status" value="1"/>
</dbReference>
<organism evidence="1">
    <name type="scientific">marine sediment metagenome</name>
    <dbReference type="NCBI Taxonomy" id="412755"/>
    <lineage>
        <taxon>unclassified sequences</taxon>
        <taxon>metagenomes</taxon>
        <taxon>ecological metagenomes</taxon>
    </lineage>
</organism>
<feature type="non-terminal residue" evidence="1">
    <location>
        <position position="95"/>
    </location>
</feature>
<name>A0A0F9PVU8_9ZZZZ</name>
<dbReference type="EMBL" id="LAZR01005763">
    <property type="protein sequence ID" value="KKM97307.1"/>
    <property type="molecule type" value="Genomic_DNA"/>
</dbReference>
<evidence type="ECO:0000313" key="1">
    <source>
        <dbReference type="EMBL" id="KKM97307.1"/>
    </source>
</evidence>
<gene>
    <name evidence="1" type="ORF">LCGC14_1169290</name>
</gene>
<dbReference type="AlphaFoldDB" id="A0A0F9PVU8"/>